<dbReference type="SUPFAM" id="SSF55729">
    <property type="entry name" value="Acyl-CoA N-acyltransferases (Nat)"/>
    <property type="match status" value="1"/>
</dbReference>
<dbReference type="InterPro" id="IPR016181">
    <property type="entry name" value="Acyl_CoA_acyltransferase"/>
</dbReference>
<dbReference type="PROSITE" id="PS51186">
    <property type="entry name" value="GNAT"/>
    <property type="match status" value="1"/>
</dbReference>
<feature type="domain" description="N-acetyltransferase" evidence="3">
    <location>
        <begin position="1"/>
        <end position="162"/>
    </location>
</feature>
<dbReference type="GO" id="GO:0016747">
    <property type="term" value="F:acyltransferase activity, transferring groups other than amino-acyl groups"/>
    <property type="evidence" value="ECO:0007669"/>
    <property type="project" value="InterPro"/>
</dbReference>
<proteinExistence type="predicted"/>
<reference evidence="4 5" key="1">
    <citation type="submission" date="2015-05" db="EMBL/GenBank/DDBJ databases">
        <title>Whole genome sequence and identification of bacterial endophytes from Costus igneus.</title>
        <authorList>
            <person name="Lee Y.P."/>
            <person name="Gan H.M."/>
            <person name="Eng W."/>
            <person name="Wheatley M.S."/>
            <person name="Caraballo A."/>
            <person name="Polter S."/>
            <person name="Savka M.A."/>
            <person name="Hudson A.O."/>
        </authorList>
    </citation>
    <scope>NUCLEOTIDE SEQUENCE [LARGE SCALE GENOMIC DNA]</scope>
    <source>
        <strain evidence="4 5">RIT375</strain>
    </source>
</reference>
<comment type="caution">
    <text evidence="4">The sequence shown here is derived from an EMBL/GenBank/DDBJ whole genome shotgun (WGS) entry which is preliminary data.</text>
</comment>
<dbReference type="NCBIfam" id="NF040503">
    <property type="entry name" value="resist_ArsN1a"/>
    <property type="match status" value="1"/>
</dbReference>
<dbReference type="PATRIC" id="fig|1392.242.peg.4084"/>
<evidence type="ECO:0000259" key="3">
    <source>
        <dbReference type="PROSITE" id="PS51186"/>
    </source>
</evidence>
<accession>A0A0J1I1R9</accession>
<dbReference type="Pfam" id="PF00583">
    <property type="entry name" value="Acetyltransf_1"/>
    <property type="match status" value="1"/>
</dbReference>
<evidence type="ECO:0000256" key="1">
    <source>
        <dbReference type="ARBA" id="ARBA00022679"/>
    </source>
</evidence>
<dbReference type="Gene3D" id="3.40.630.30">
    <property type="match status" value="1"/>
</dbReference>
<evidence type="ECO:0000256" key="2">
    <source>
        <dbReference type="ARBA" id="ARBA00023315"/>
    </source>
</evidence>
<dbReference type="Proteomes" id="UP000035904">
    <property type="component" value="Unassembled WGS sequence"/>
</dbReference>
<sequence>MEIRKAHKQDVQEIMTIYNEGIEDRIATLETEIKTDTYVMEWLFQREKRYSVIVMEENSHIVGWASINPYSHRCAYRGVGELSIYIKREYRGKGLGQKLLLALEKTGQQNEFYKFVLFTFSFNNLGQGLYRKMGYREVGVFEKQGVMDGEHVDVMIMEKLLTAE</sequence>
<dbReference type="InterPro" id="IPR000182">
    <property type="entry name" value="GNAT_dom"/>
</dbReference>
<dbReference type="PANTHER" id="PTHR43072:SF23">
    <property type="entry name" value="UPF0039 PROTEIN C11D3.02C"/>
    <property type="match status" value="1"/>
</dbReference>
<protein>
    <submittedName>
        <fullName evidence="4">GCN5 family acetyltransferase</fullName>
    </submittedName>
</protein>
<evidence type="ECO:0000313" key="4">
    <source>
        <dbReference type="EMBL" id="KLV19894.1"/>
    </source>
</evidence>
<dbReference type="AlphaFoldDB" id="A0A0J1I1R9"/>
<gene>
    <name evidence="4" type="ORF">ABW01_08035</name>
</gene>
<dbReference type="CDD" id="cd04301">
    <property type="entry name" value="NAT_SF"/>
    <property type="match status" value="1"/>
</dbReference>
<keyword evidence="2" id="KW-0012">Acyltransferase</keyword>
<dbReference type="RefSeq" id="WP_047956529.1">
    <property type="nucleotide sequence ID" value="NZ_LDPG01000003.1"/>
</dbReference>
<dbReference type="PANTHER" id="PTHR43072">
    <property type="entry name" value="N-ACETYLTRANSFERASE"/>
    <property type="match status" value="1"/>
</dbReference>
<dbReference type="EMBL" id="LDPG01000003">
    <property type="protein sequence ID" value="KLV19894.1"/>
    <property type="molecule type" value="Genomic_DNA"/>
</dbReference>
<organism evidence="4 5">
    <name type="scientific">Bacillus anthracis</name>
    <name type="common">anthrax bacterium</name>
    <dbReference type="NCBI Taxonomy" id="1392"/>
    <lineage>
        <taxon>Bacteria</taxon>
        <taxon>Bacillati</taxon>
        <taxon>Bacillota</taxon>
        <taxon>Bacilli</taxon>
        <taxon>Bacillales</taxon>
        <taxon>Bacillaceae</taxon>
        <taxon>Bacillus</taxon>
        <taxon>Bacillus cereus group</taxon>
    </lineage>
</organism>
<name>A0A0J1I1R9_BACAN</name>
<evidence type="ECO:0000313" key="5">
    <source>
        <dbReference type="Proteomes" id="UP000035904"/>
    </source>
</evidence>
<keyword evidence="1 4" id="KW-0808">Transferase</keyword>